<dbReference type="RefSeq" id="WP_152187482.1">
    <property type="nucleotide sequence ID" value="NZ_WFKI01000019.1"/>
</dbReference>
<dbReference type="Gene3D" id="3.60.10.10">
    <property type="entry name" value="Endonuclease/exonuclease/phosphatase"/>
    <property type="match status" value="1"/>
</dbReference>
<keyword evidence="4" id="KW-1185">Reference proteome</keyword>
<name>A0A6L4WW07_9BACT</name>
<protein>
    <submittedName>
        <fullName evidence="2">Endonuclease</fullName>
    </submittedName>
</protein>
<dbReference type="Proteomes" id="UP000472839">
    <property type="component" value="Unassembled WGS sequence"/>
</dbReference>
<organism evidence="2 5">
    <name type="scientific">Poseidonibacter ostreae</name>
    <dbReference type="NCBI Taxonomy" id="2654171"/>
    <lineage>
        <taxon>Bacteria</taxon>
        <taxon>Pseudomonadati</taxon>
        <taxon>Campylobacterota</taxon>
        <taxon>Epsilonproteobacteria</taxon>
        <taxon>Campylobacterales</taxon>
        <taxon>Arcobacteraceae</taxon>
        <taxon>Poseidonibacter</taxon>
    </lineage>
</organism>
<evidence type="ECO:0000313" key="3">
    <source>
        <dbReference type="EMBL" id="KAB7892713.1"/>
    </source>
</evidence>
<gene>
    <name evidence="3" type="ORF">GBG18_00795</name>
    <name evidence="2" type="ORF">GBG19_01085</name>
</gene>
<dbReference type="SUPFAM" id="SSF56219">
    <property type="entry name" value="DNase I-like"/>
    <property type="match status" value="1"/>
</dbReference>
<evidence type="ECO:0000313" key="5">
    <source>
        <dbReference type="Proteomes" id="UP000472839"/>
    </source>
</evidence>
<comment type="caution">
    <text evidence="2">The sequence shown here is derived from an EMBL/GenBank/DDBJ whole genome shotgun (WGS) entry which is preliminary data.</text>
</comment>
<sequence length="333" mass="39054">MKIRLGTFNLFQFVEPPYSWYTKKEKFNNLQWIEKTQWIKNQITLMNCDVIGFQEVFSRNSLKDILSELGFNYFETVDIAKTSKENSTIYTSTTVAIASKFPISQLQEVKAHIPSIKKHNFEGFFKFSRIPIKATIILPNEQEILIYVCHLKSNRLNEFEYTFKQEDSIEHKKSLISKALKDKYSSSLKQRLCEASSLFFDIKKEKDKPIILMCDLNDKEFSITIDALSNDKYHDEKRKESLILHDAYNQHERIIYNPHPEQKEVKRTPTSFFAGKGNVLDYIFISKQFNKKNKNSIAKVTKYDICDKHLQENPDGSLLKSDHAQVVCELEFK</sequence>
<dbReference type="AlphaFoldDB" id="A0A6L4WW07"/>
<dbReference type="PANTHER" id="PTHR14859:SF15">
    <property type="entry name" value="ENDONUCLEASE_EXONUCLEASE_PHOSPHATASE DOMAIN-CONTAINING PROTEIN"/>
    <property type="match status" value="1"/>
</dbReference>
<dbReference type="EMBL" id="WFKK01000002">
    <property type="protein sequence ID" value="KAB7890989.1"/>
    <property type="molecule type" value="Genomic_DNA"/>
</dbReference>
<keyword evidence="2" id="KW-0378">Hydrolase</keyword>
<dbReference type="GO" id="GO:0004519">
    <property type="term" value="F:endonuclease activity"/>
    <property type="evidence" value="ECO:0007669"/>
    <property type="project" value="UniProtKB-KW"/>
</dbReference>
<dbReference type="Proteomes" id="UP000461010">
    <property type="component" value="Unassembled WGS sequence"/>
</dbReference>
<proteinExistence type="predicted"/>
<keyword evidence="2" id="KW-0255">Endonuclease</keyword>
<evidence type="ECO:0000313" key="4">
    <source>
        <dbReference type="Proteomes" id="UP000461010"/>
    </source>
</evidence>
<evidence type="ECO:0000313" key="2">
    <source>
        <dbReference type="EMBL" id="KAB7890989.1"/>
    </source>
</evidence>
<dbReference type="EMBL" id="WFKJ01000002">
    <property type="protein sequence ID" value="KAB7892713.1"/>
    <property type="molecule type" value="Genomic_DNA"/>
</dbReference>
<dbReference type="InterPro" id="IPR036691">
    <property type="entry name" value="Endo/exonu/phosph_ase_sf"/>
</dbReference>
<dbReference type="Pfam" id="PF03372">
    <property type="entry name" value="Exo_endo_phos"/>
    <property type="match status" value="1"/>
</dbReference>
<dbReference type="GO" id="GO:0016020">
    <property type="term" value="C:membrane"/>
    <property type="evidence" value="ECO:0007669"/>
    <property type="project" value="GOC"/>
</dbReference>
<dbReference type="InterPro" id="IPR051916">
    <property type="entry name" value="GPI-anchor_lipid_remodeler"/>
</dbReference>
<accession>A0A6L4WW07</accession>
<reference evidence="4 5" key="1">
    <citation type="submission" date="2019-10" db="EMBL/GenBank/DDBJ databases">
        <title>Poseidonibacter ostreae sp. nov., isolated from the gut of the Ostrea denselamellosa.</title>
        <authorList>
            <person name="Choi A."/>
        </authorList>
    </citation>
    <scope>NUCLEOTIDE SEQUENCE [LARGE SCALE GENOMIC DNA]</scope>
    <source>
        <strain evidence="2 5">SJOD-M-33</strain>
        <strain evidence="3 4">SJOD-M-5</strain>
    </source>
</reference>
<feature type="domain" description="Endonuclease/exonuclease/phosphatase" evidence="1">
    <location>
        <begin position="38"/>
        <end position="290"/>
    </location>
</feature>
<dbReference type="GO" id="GO:0006506">
    <property type="term" value="P:GPI anchor biosynthetic process"/>
    <property type="evidence" value="ECO:0007669"/>
    <property type="project" value="TreeGrafter"/>
</dbReference>
<evidence type="ECO:0000259" key="1">
    <source>
        <dbReference type="Pfam" id="PF03372"/>
    </source>
</evidence>
<keyword evidence="2" id="KW-0540">Nuclease</keyword>
<dbReference type="PANTHER" id="PTHR14859">
    <property type="entry name" value="CALCOFLUOR WHITE HYPERSENSITIVE PROTEIN PRECURSOR"/>
    <property type="match status" value="1"/>
</dbReference>
<dbReference type="InterPro" id="IPR005135">
    <property type="entry name" value="Endo/exonuclease/phosphatase"/>
</dbReference>